<keyword evidence="1" id="KW-0805">Transcription regulation</keyword>
<dbReference type="EMBL" id="CP009286">
    <property type="protein sequence ID" value="AIQ62269.1"/>
    <property type="molecule type" value="Genomic_DNA"/>
</dbReference>
<evidence type="ECO:0000313" key="8">
    <source>
        <dbReference type="Proteomes" id="UP000029507"/>
    </source>
</evidence>
<keyword evidence="8" id="KW-1185">Reference proteome</keyword>
<evidence type="ECO:0000256" key="4">
    <source>
        <dbReference type="PROSITE-ProRule" id="PRU00169"/>
    </source>
</evidence>
<evidence type="ECO:0000259" key="5">
    <source>
        <dbReference type="PROSITE" id="PS01124"/>
    </source>
</evidence>
<accession>A0A089N0S8</accession>
<dbReference type="Proteomes" id="UP000029507">
    <property type="component" value="Chromosome"/>
</dbReference>
<dbReference type="CDD" id="cd17536">
    <property type="entry name" value="REC_YesN-like"/>
    <property type="match status" value="1"/>
</dbReference>
<dbReference type="AlphaFoldDB" id="A0A089N0S8"/>
<dbReference type="GO" id="GO:0043565">
    <property type="term" value="F:sequence-specific DNA binding"/>
    <property type="evidence" value="ECO:0007669"/>
    <property type="project" value="InterPro"/>
</dbReference>
<name>A0A089N0S8_9BACL</name>
<dbReference type="HOGENOM" id="CLU_000445_5_0_9"/>
<dbReference type="Gene3D" id="1.10.10.60">
    <property type="entry name" value="Homeodomain-like"/>
    <property type="match status" value="2"/>
</dbReference>
<dbReference type="PRINTS" id="PR00032">
    <property type="entry name" value="HTHARAC"/>
</dbReference>
<dbReference type="PROSITE" id="PS00041">
    <property type="entry name" value="HTH_ARAC_FAMILY_1"/>
    <property type="match status" value="1"/>
</dbReference>
<dbReference type="InterPro" id="IPR009057">
    <property type="entry name" value="Homeodomain-like_sf"/>
</dbReference>
<evidence type="ECO:0000256" key="3">
    <source>
        <dbReference type="ARBA" id="ARBA00023163"/>
    </source>
</evidence>
<dbReference type="PROSITE" id="PS50110">
    <property type="entry name" value="RESPONSE_REGULATORY"/>
    <property type="match status" value="1"/>
</dbReference>
<dbReference type="InterPro" id="IPR001789">
    <property type="entry name" value="Sig_transdc_resp-reg_receiver"/>
</dbReference>
<gene>
    <name evidence="7" type="ORF">PSTEL_03200</name>
</gene>
<evidence type="ECO:0000256" key="1">
    <source>
        <dbReference type="ARBA" id="ARBA00023015"/>
    </source>
</evidence>
<sequence>MSVSLLLVDDEAVDLEWMRRRVLNSGLDIEVAGAANNGFNALKVMESERIDLILSDIRMPIMSGTDFARKAKAINPEVKIVFISGHEDFHYAKQAIELNASAYLLKPVEDAELYETLADLCKKVEKEREEDRTFSEALSLVNEELLLRWLNGDSAHREVERVRRLLTPILEGGTAAALIEIDDVEWKTRDSSERARRAQTGEVISCIRSFAAEHQLGTCIAIPHERCLLLASVQEDDFLAGLQELVVHVQRKTSFTVTASVGPFADDEAGLWDSYQKAQAALSAKWLLGKNRLLREAAPAAPAGETSDRFDERLDEMIVAIKEYDLVAIDDCLLRLFGGDAPLSSRNEAYELIIRITSRLHAELLTMNENLYELLKWDTHQPDLLFQFETVHDILSWLRRRFFELSELLYVKRQRQKRKLIDSIISYVEENLEQKLTLKEVAAHFDFTPNYLGYLFKEETGTHFSDFLNERRLARVCQLLADPGLKIYEVAERMGYKNIIYFNRQFKQAMNMTPGEYRKKHKI</sequence>
<dbReference type="Pfam" id="PF12833">
    <property type="entry name" value="HTH_18"/>
    <property type="match status" value="1"/>
</dbReference>
<dbReference type="KEGG" id="pste:PSTEL_03200"/>
<dbReference type="InterPro" id="IPR011006">
    <property type="entry name" value="CheY-like_superfamily"/>
</dbReference>
<feature type="modified residue" description="4-aspartylphosphate" evidence="4">
    <location>
        <position position="56"/>
    </location>
</feature>
<evidence type="ECO:0000256" key="2">
    <source>
        <dbReference type="ARBA" id="ARBA00023125"/>
    </source>
</evidence>
<organism evidence="7 8">
    <name type="scientific">Paenibacillus stellifer</name>
    <dbReference type="NCBI Taxonomy" id="169760"/>
    <lineage>
        <taxon>Bacteria</taxon>
        <taxon>Bacillati</taxon>
        <taxon>Bacillota</taxon>
        <taxon>Bacilli</taxon>
        <taxon>Bacillales</taxon>
        <taxon>Paenibacillaceae</taxon>
        <taxon>Paenibacillus</taxon>
    </lineage>
</organism>
<dbReference type="SUPFAM" id="SSF52172">
    <property type="entry name" value="CheY-like"/>
    <property type="match status" value="1"/>
</dbReference>
<keyword evidence="3" id="KW-0804">Transcription</keyword>
<dbReference type="SMART" id="SM00342">
    <property type="entry name" value="HTH_ARAC"/>
    <property type="match status" value="1"/>
</dbReference>
<dbReference type="OrthoDB" id="2666291at2"/>
<dbReference type="InterPro" id="IPR018062">
    <property type="entry name" value="HTH_AraC-typ_CS"/>
</dbReference>
<dbReference type="PANTHER" id="PTHR43280:SF10">
    <property type="entry name" value="REGULATORY PROTEIN POCR"/>
    <property type="match status" value="1"/>
</dbReference>
<dbReference type="RefSeq" id="WP_038693415.1">
    <property type="nucleotide sequence ID" value="NZ_CP009286.1"/>
</dbReference>
<feature type="domain" description="HTH araC/xylS-type" evidence="5">
    <location>
        <begin position="422"/>
        <end position="520"/>
    </location>
</feature>
<dbReference type="InterPro" id="IPR041522">
    <property type="entry name" value="CdaR_GGDEF"/>
</dbReference>
<dbReference type="GO" id="GO:0000160">
    <property type="term" value="P:phosphorelay signal transduction system"/>
    <property type="evidence" value="ECO:0007669"/>
    <property type="project" value="InterPro"/>
</dbReference>
<dbReference type="Pfam" id="PF17853">
    <property type="entry name" value="GGDEF_2"/>
    <property type="match status" value="1"/>
</dbReference>
<protein>
    <submittedName>
        <fullName evidence="7">AraC family transcriptional regulator</fullName>
    </submittedName>
</protein>
<dbReference type="PROSITE" id="PS01124">
    <property type="entry name" value="HTH_ARAC_FAMILY_2"/>
    <property type="match status" value="1"/>
</dbReference>
<evidence type="ECO:0000259" key="6">
    <source>
        <dbReference type="PROSITE" id="PS50110"/>
    </source>
</evidence>
<keyword evidence="4" id="KW-0597">Phosphoprotein</keyword>
<proteinExistence type="predicted"/>
<dbReference type="STRING" id="169760.PSTEL_03200"/>
<reference evidence="7 8" key="1">
    <citation type="submission" date="2014-08" db="EMBL/GenBank/DDBJ databases">
        <title>Comparative genomics of the Paenibacillus odorifer group.</title>
        <authorList>
            <person name="den Bakker H.C."/>
            <person name="Tsai Y.-C."/>
            <person name="Martin N."/>
            <person name="Korlach J."/>
            <person name="Wiedmann M."/>
        </authorList>
    </citation>
    <scope>NUCLEOTIDE SEQUENCE [LARGE SCALE GENOMIC DNA]</scope>
    <source>
        <strain evidence="7 8">DSM 14472</strain>
    </source>
</reference>
<dbReference type="SMART" id="SM00448">
    <property type="entry name" value="REC"/>
    <property type="match status" value="1"/>
</dbReference>
<dbReference type="InterPro" id="IPR020449">
    <property type="entry name" value="Tscrpt_reg_AraC-type_HTH"/>
</dbReference>
<evidence type="ECO:0000313" key="7">
    <source>
        <dbReference type="EMBL" id="AIQ62269.1"/>
    </source>
</evidence>
<dbReference type="PANTHER" id="PTHR43280">
    <property type="entry name" value="ARAC-FAMILY TRANSCRIPTIONAL REGULATOR"/>
    <property type="match status" value="1"/>
</dbReference>
<dbReference type="SUPFAM" id="SSF46689">
    <property type="entry name" value="Homeodomain-like"/>
    <property type="match status" value="2"/>
</dbReference>
<keyword evidence="2" id="KW-0238">DNA-binding</keyword>
<dbReference type="Pfam" id="PF00072">
    <property type="entry name" value="Response_reg"/>
    <property type="match status" value="1"/>
</dbReference>
<dbReference type="GO" id="GO:0003700">
    <property type="term" value="F:DNA-binding transcription factor activity"/>
    <property type="evidence" value="ECO:0007669"/>
    <property type="project" value="InterPro"/>
</dbReference>
<feature type="domain" description="Response regulatory" evidence="6">
    <location>
        <begin position="4"/>
        <end position="121"/>
    </location>
</feature>
<dbReference type="InterPro" id="IPR018060">
    <property type="entry name" value="HTH_AraC"/>
</dbReference>
<dbReference type="Gene3D" id="3.40.50.2300">
    <property type="match status" value="1"/>
</dbReference>